<dbReference type="AlphaFoldDB" id="A0A2K8U6R7"/>
<sequence length="98" mass="10905">MVLKQARLGCLCVLVALALPLTANAGFRCQDGNLILEGDSAAALVSKCGKPLYQSNIVNREGYVIGQRFTYQDRIDNSWIYVVDTVDDKITKIEARRR</sequence>
<dbReference type="EMBL" id="CP020370">
    <property type="protein sequence ID" value="AUB81263.1"/>
    <property type="molecule type" value="Genomic_DNA"/>
</dbReference>
<dbReference type="OrthoDB" id="8906462at2"/>
<keyword evidence="3" id="KW-1185">Reference proteome</keyword>
<evidence type="ECO:0000313" key="3">
    <source>
        <dbReference type="Proteomes" id="UP000232638"/>
    </source>
</evidence>
<protein>
    <recommendedName>
        <fullName evidence="4">DUF2845 domain-containing protein</fullName>
    </recommendedName>
</protein>
<dbReference type="KEGG" id="tsy:THSYN_10065"/>
<gene>
    <name evidence="2" type="ORF">THSYN_10065</name>
</gene>
<keyword evidence="1" id="KW-0732">Signal</keyword>
<organism evidence="2 3">
    <name type="scientific">Candidatus Thiodictyon syntrophicum</name>
    <dbReference type="NCBI Taxonomy" id="1166950"/>
    <lineage>
        <taxon>Bacteria</taxon>
        <taxon>Pseudomonadati</taxon>
        <taxon>Pseudomonadota</taxon>
        <taxon>Gammaproteobacteria</taxon>
        <taxon>Chromatiales</taxon>
        <taxon>Chromatiaceae</taxon>
        <taxon>Thiodictyon</taxon>
    </lineage>
</organism>
<proteinExistence type="predicted"/>
<feature type="signal peptide" evidence="1">
    <location>
        <begin position="1"/>
        <end position="25"/>
    </location>
</feature>
<evidence type="ECO:0000313" key="2">
    <source>
        <dbReference type="EMBL" id="AUB81263.1"/>
    </source>
</evidence>
<dbReference type="Pfam" id="PF11006">
    <property type="entry name" value="DUF2845"/>
    <property type="match status" value="1"/>
</dbReference>
<evidence type="ECO:0000256" key="1">
    <source>
        <dbReference type="SAM" id="SignalP"/>
    </source>
</evidence>
<dbReference type="RefSeq" id="WP_100919038.1">
    <property type="nucleotide sequence ID" value="NZ_CP020370.1"/>
</dbReference>
<dbReference type="Proteomes" id="UP000232638">
    <property type="component" value="Chromosome"/>
</dbReference>
<dbReference type="InterPro" id="IPR021268">
    <property type="entry name" value="DUF2845"/>
</dbReference>
<name>A0A2K8U6R7_9GAMM</name>
<feature type="chain" id="PRO_5014933843" description="DUF2845 domain-containing protein" evidence="1">
    <location>
        <begin position="26"/>
        <end position="98"/>
    </location>
</feature>
<evidence type="ECO:0008006" key="4">
    <source>
        <dbReference type="Google" id="ProtNLM"/>
    </source>
</evidence>
<reference evidence="2 3" key="1">
    <citation type="submission" date="2017-03" db="EMBL/GenBank/DDBJ databases">
        <title>Complete genome sequence of Candidatus 'Thiodictyon syntrophicum' sp. nov. strain Cad16T, a photolithoautotroph purple sulfur bacterium isolated from an alpine meromictic lake.</title>
        <authorList>
            <person name="Luedin S.M."/>
            <person name="Pothier J.F."/>
            <person name="Danza F."/>
            <person name="Storelli N."/>
            <person name="Wittwer M."/>
            <person name="Tonolla M."/>
        </authorList>
    </citation>
    <scope>NUCLEOTIDE SEQUENCE [LARGE SCALE GENOMIC DNA]</scope>
    <source>
        <strain evidence="2 3">Cad16T</strain>
    </source>
</reference>
<accession>A0A2K8U6R7</accession>